<accession>A0A127K4J4</accession>
<evidence type="ECO:0000256" key="1">
    <source>
        <dbReference type="ARBA" id="ARBA00004651"/>
    </source>
</evidence>
<feature type="transmembrane region" description="Helical" evidence="6">
    <location>
        <begin position="138"/>
        <end position="157"/>
    </location>
</feature>
<feature type="transmembrane region" description="Helical" evidence="6">
    <location>
        <begin position="169"/>
        <end position="187"/>
    </location>
</feature>
<dbReference type="AlphaFoldDB" id="A0A127K4J4"/>
<dbReference type="InterPro" id="IPR050189">
    <property type="entry name" value="MFS_Efflux_Transporters"/>
</dbReference>
<dbReference type="SUPFAM" id="SSF103473">
    <property type="entry name" value="MFS general substrate transporter"/>
    <property type="match status" value="1"/>
</dbReference>
<evidence type="ECO:0000256" key="4">
    <source>
        <dbReference type="ARBA" id="ARBA00022989"/>
    </source>
</evidence>
<feature type="transmembrane region" description="Helical" evidence="6">
    <location>
        <begin position="113"/>
        <end position="131"/>
    </location>
</feature>
<dbReference type="STRING" id="1134435.AC731_007940"/>
<proteinExistence type="predicted"/>
<feature type="transmembrane region" description="Helical" evidence="6">
    <location>
        <begin position="284"/>
        <end position="302"/>
    </location>
</feature>
<dbReference type="Proteomes" id="UP000036902">
    <property type="component" value="Chromosome"/>
</dbReference>
<evidence type="ECO:0000259" key="7">
    <source>
        <dbReference type="PROSITE" id="PS50850"/>
    </source>
</evidence>
<evidence type="ECO:0000256" key="2">
    <source>
        <dbReference type="ARBA" id="ARBA00022475"/>
    </source>
</evidence>
<dbReference type="InterPro" id="IPR011701">
    <property type="entry name" value="MFS"/>
</dbReference>
<organism evidence="8 9">
    <name type="scientific">Thauera humireducens</name>
    <dbReference type="NCBI Taxonomy" id="1134435"/>
    <lineage>
        <taxon>Bacteria</taxon>
        <taxon>Pseudomonadati</taxon>
        <taxon>Pseudomonadota</taxon>
        <taxon>Betaproteobacteria</taxon>
        <taxon>Rhodocyclales</taxon>
        <taxon>Zoogloeaceae</taxon>
        <taxon>Thauera</taxon>
    </lineage>
</organism>
<dbReference type="Gene3D" id="1.20.1250.20">
    <property type="entry name" value="MFS general substrate transporter like domains"/>
    <property type="match status" value="2"/>
</dbReference>
<evidence type="ECO:0000256" key="5">
    <source>
        <dbReference type="ARBA" id="ARBA00023136"/>
    </source>
</evidence>
<keyword evidence="2" id="KW-1003">Cell membrane</keyword>
<dbReference type="InterPro" id="IPR020846">
    <property type="entry name" value="MFS_dom"/>
</dbReference>
<dbReference type="Pfam" id="PF07690">
    <property type="entry name" value="MFS_1"/>
    <property type="match status" value="1"/>
</dbReference>
<gene>
    <name evidence="8" type="ORF">AC731_007940</name>
</gene>
<keyword evidence="5 6" id="KW-0472">Membrane</keyword>
<evidence type="ECO:0000313" key="9">
    <source>
        <dbReference type="Proteomes" id="UP000036902"/>
    </source>
</evidence>
<dbReference type="EMBL" id="CP014646">
    <property type="protein sequence ID" value="AMO36877.1"/>
    <property type="molecule type" value="Genomic_DNA"/>
</dbReference>
<keyword evidence="9" id="KW-1185">Reference proteome</keyword>
<dbReference type="RefSeq" id="WP_048704942.1">
    <property type="nucleotide sequence ID" value="NZ_CP014646.1"/>
</dbReference>
<keyword evidence="4 6" id="KW-1133">Transmembrane helix</keyword>
<dbReference type="GO" id="GO:0005886">
    <property type="term" value="C:plasma membrane"/>
    <property type="evidence" value="ECO:0007669"/>
    <property type="project" value="UniProtKB-SubCell"/>
</dbReference>
<dbReference type="CDD" id="cd06174">
    <property type="entry name" value="MFS"/>
    <property type="match status" value="1"/>
</dbReference>
<feature type="transmembrane region" description="Helical" evidence="6">
    <location>
        <begin position="51"/>
        <end position="71"/>
    </location>
</feature>
<evidence type="ECO:0000256" key="3">
    <source>
        <dbReference type="ARBA" id="ARBA00022692"/>
    </source>
</evidence>
<dbReference type="PANTHER" id="PTHR43124">
    <property type="entry name" value="PURINE EFFLUX PUMP PBUE"/>
    <property type="match status" value="1"/>
</dbReference>
<sequence length="405" mass="42037">MSESTRSVSVTHWLAVSAALLCGVAIAANVGKVSIMITALRDAFGLSLVEAGWLSSAINVLAVSVAVVFGLSADRIGGLRLCLAGIGFGIAGGVGSVLATSFPLLLAARVVEGAAYIAVAVSAPILLSAASRPADRRFVLGVWAAYMPAGIGLVMIAAPMLQGVGGWQAIWWFAIALLAAGGASVWWQRRHYHFAEAPAADDGALAVAREVMRQPLAWVLGLLFATWSVQHFTLIVWLPTFLRDQRGLEIGWVALLSCVMVLVNVPGNVIGGALLRRNVARGRLLVLGSGLSGVCMYAAFSPTLSDGLRYLACLGVSFIGGLIPSSILSASTVIARTSRQIGTFQGLNMQISNLGQLLGPPLLAALVATRGSWEGAVALPVGAAVAGVVLGIVAWRLERAYHSVP</sequence>
<keyword evidence="3 6" id="KW-0812">Transmembrane</keyword>
<dbReference type="PANTHER" id="PTHR43124:SF3">
    <property type="entry name" value="CHLORAMPHENICOL EFFLUX PUMP RV0191"/>
    <property type="match status" value="1"/>
</dbReference>
<dbReference type="PROSITE" id="PS50850">
    <property type="entry name" value="MFS"/>
    <property type="match status" value="1"/>
</dbReference>
<feature type="transmembrane region" description="Helical" evidence="6">
    <location>
        <begin position="83"/>
        <end position="107"/>
    </location>
</feature>
<evidence type="ECO:0000313" key="8">
    <source>
        <dbReference type="EMBL" id="AMO36877.1"/>
    </source>
</evidence>
<feature type="domain" description="Major facilitator superfamily (MFS) profile" evidence="7">
    <location>
        <begin position="15"/>
        <end position="399"/>
    </location>
</feature>
<comment type="subcellular location">
    <subcellularLocation>
        <location evidence="1">Cell membrane</location>
        <topology evidence="1">Multi-pass membrane protein</topology>
    </subcellularLocation>
</comment>
<dbReference type="KEGG" id="thu:AC731_007940"/>
<feature type="transmembrane region" description="Helical" evidence="6">
    <location>
        <begin position="250"/>
        <end position="275"/>
    </location>
</feature>
<evidence type="ECO:0000256" key="6">
    <source>
        <dbReference type="SAM" id="Phobius"/>
    </source>
</evidence>
<name>A0A127K4J4_9RHOO</name>
<dbReference type="GO" id="GO:0022857">
    <property type="term" value="F:transmembrane transporter activity"/>
    <property type="evidence" value="ECO:0007669"/>
    <property type="project" value="InterPro"/>
</dbReference>
<feature type="transmembrane region" description="Helical" evidence="6">
    <location>
        <begin position="308"/>
        <end position="330"/>
    </location>
</feature>
<protein>
    <submittedName>
        <fullName evidence="8">MFS transporter</fullName>
    </submittedName>
</protein>
<feature type="transmembrane region" description="Helical" evidence="6">
    <location>
        <begin position="375"/>
        <end position="395"/>
    </location>
</feature>
<reference evidence="9" key="1">
    <citation type="submission" date="2016-03" db="EMBL/GenBank/DDBJ databases">
        <authorList>
            <person name="Ma C."/>
            <person name="Zhou S."/>
            <person name="Yang G."/>
        </authorList>
    </citation>
    <scope>NUCLEOTIDE SEQUENCE [LARGE SCALE GENOMIC DNA]</scope>
    <source>
        <strain evidence="9">SgZ-1</strain>
    </source>
</reference>
<dbReference type="InterPro" id="IPR036259">
    <property type="entry name" value="MFS_trans_sf"/>
</dbReference>
<feature type="transmembrane region" description="Helical" evidence="6">
    <location>
        <begin position="216"/>
        <end position="238"/>
    </location>
</feature>